<dbReference type="Pfam" id="PF25320">
    <property type="entry name" value="TELO2_ARM"/>
    <property type="match status" value="2"/>
</dbReference>
<dbReference type="InterPro" id="IPR057348">
    <property type="entry name" value="TELO2_ARM"/>
</dbReference>
<organism evidence="2">
    <name type="scientific">Oryza sativa subsp. japonica</name>
    <name type="common">Rice</name>
    <dbReference type="NCBI Taxonomy" id="39947"/>
    <lineage>
        <taxon>Eukaryota</taxon>
        <taxon>Viridiplantae</taxon>
        <taxon>Streptophyta</taxon>
        <taxon>Embryophyta</taxon>
        <taxon>Tracheophyta</taxon>
        <taxon>Spermatophyta</taxon>
        <taxon>Magnoliopsida</taxon>
        <taxon>Liliopsida</taxon>
        <taxon>Poales</taxon>
        <taxon>Poaceae</taxon>
        <taxon>BOP clade</taxon>
        <taxon>Oryzoideae</taxon>
        <taxon>Oryzeae</taxon>
        <taxon>Oryzinae</taxon>
        <taxon>Oryza</taxon>
        <taxon>Oryza sativa</taxon>
    </lineage>
</organism>
<dbReference type="AlphaFoldDB" id="A3A8P6"/>
<gene>
    <name evidence="2" type="ORF">OsJ_07387</name>
</gene>
<accession>A3A8P6</accession>
<dbReference type="Proteomes" id="UP000007752">
    <property type="component" value="Chromosome 2"/>
</dbReference>
<evidence type="ECO:0000313" key="2">
    <source>
        <dbReference type="EMBL" id="EAZ23685.1"/>
    </source>
</evidence>
<dbReference type="InterPro" id="IPR051970">
    <property type="entry name" value="TEL2_Regulation"/>
</dbReference>
<feature type="domain" description="TELO2 ARM repeat" evidence="1">
    <location>
        <begin position="299"/>
        <end position="382"/>
    </location>
</feature>
<protein>
    <recommendedName>
        <fullName evidence="1">TELO2 ARM repeat domain-containing protein</fullName>
    </recommendedName>
</protein>
<proteinExistence type="predicted"/>
<sequence>MASNPSSSAAGGGGDHGGARLEDLALDKVAEAADAVAAASSAGEVVRAIHAVAAIVFPVDSATVAGTVDEPFRSQIINGVSLSSDERGSWRHAFCHGPAFPTLSKILLGHVALKWLHQIRACARKEICDSFFVKGSPTEVIQALVPALSHKLLVATEQAAMELAADEDANGLDPSNSVFLFVGEVISRASRRGSTGILGAELIPRIRSHLKRCMESDHKTISPDKIKHVSQFWFNVVEAIRDQHSVERLAEEMLRQLASQHTSDEEAYWILWTLFNQSFMHKTVFEFIHIGSSVSGMLHLSVKEKVLLRAMFVDKFLRWKTFPLCCLRWILHYAVFELPPNSGIETQKQRTSSFLGTLQTLVSVWSKKEFVQAYSVEQQACIL</sequence>
<name>A3A8P6_ORYSJ</name>
<dbReference type="PANTHER" id="PTHR15830:SF10">
    <property type="entry name" value="TELOMERE LENGTH REGULATION PROTEIN TEL2 HOMOLOG"/>
    <property type="match status" value="1"/>
</dbReference>
<reference evidence="2" key="1">
    <citation type="journal article" date="2005" name="PLoS Biol.">
        <title>The genomes of Oryza sativa: a history of duplications.</title>
        <authorList>
            <person name="Yu J."/>
            <person name="Wang J."/>
            <person name="Lin W."/>
            <person name="Li S."/>
            <person name="Li H."/>
            <person name="Zhou J."/>
            <person name="Ni P."/>
            <person name="Dong W."/>
            <person name="Hu S."/>
            <person name="Zeng C."/>
            <person name="Zhang J."/>
            <person name="Zhang Y."/>
            <person name="Li R."/>
            <person name="Xu Z."/>
            <person name="Li S."/>
            <person name="Li X."/>
            <person name="Zheng H."/>
            <person name="Cong L."/>
            <person name="Lin L."/>
            <person name="Yin J."/>
            <person name="Geng J."/>
            <person name="Li G."/>
            <person name="Shi J."/>
            <person name="Liu J."/>
            <person name="Lv H."/>
            <person name="Li J."/>
            <person name="Wang J."/>
            <person name="Deng Y."/>
            <person name="Ran L."/>
            <person name="Shi X."/>
            <person name="Wang X."/>
            <person name="Wu Q."/>
            <person name="Li C."/>
            <person name="Ren X."/>
            <person name="Wang J."/>
            <person name="Wang X."/>
            <person name="Li D."/>
            <person name="Liu D."/>
            <person name="Zhang X."/>
            <person name="Ji Z."/>
            <person name="Zhao W."/>
            <person name="Sun Y."/>
            <person name="Zhang Z."/>
            <person name="Bao J."/>
            <person name="Han Y."/>
            <person name="Dong L."/>
            <person name="Ji J."/>
            <person name="Chen P."/>
            <person name="Wu S."/>
            <person name="Liu J."/>
            <person name="Xiao Y."/>
            <person name="Bu D."/>
            <person name="Tan J."/>
            <person name="Yang L."/>
            <person name="Ye C."/>
            <person name="Zhang J."/>
            <person name="Xu J."/>
            <person name="Zhou Y."/>
            <person name="Yu Y."/>
            <person name="Zhang B."/>
            <person name="Zhuang S."/>
            <person name="Wei H."/>
            <person name="Liu B."/>
            <person name="Lei M."/>
            <person name="Yu H."/>
            <person name="Li Y."/>
            <person name="Xu H."/>
            <person name="Wei S."/>
            <person name="He X."/>
            <person name="Fang L."/>
            <person name="Zhang Z."/>
            <person name="Zhang Y."/>
            <person name="Huang X."/>
            <person name="Su Z."/>
            <person name="Tong W."/>
            <person name="Li J."/>
            <person name="Tong Z."/>
            <person name="Li S."/>
            <person name="Ye J."/>
            <person name="Wang L."/>
            <person name="Fang L."/>
            <person name="Lei T."/>
            <person name="Chen C."/>
            <person name="Chen H."/>
            <person name="Xu Z."/>
            <person name="Li H."/>
            <person name="Huang H."/>
            <person name="Zhang F."/>
            <person name="Xu H."/>
            <person name="Li N."/>
            <person name="Zhao C."/>
            <person name="Li S."/>
            <person name="Dong L."/>
            <person name="Huang Y."/>
            <person name="Li L."/>
            <person name="Xi Y."/>
            <person name="Qi Q."/>
            <person name="Li W."/>
            <person name="Zhang B."/>
            <person name="Hu W."/>
            <person name="Zhang Y."/>
            <person name="Tian X."/>
            <person name="Jiao Y."/>
            <person name="Liang X."/>
            <person name="Jin J."/>
            <person name="Gao L."/>
            <person name="Zheng W."/>
            <person name="Hao B."/>
            <person name="Liu S."/>
            <person name="Wang W."/>
            <person name="Yuan L."/>
            <person name="Cao M."/>
            <person name="McDermott J."/>
            <person name="Samudrala R."/>
            <person name="Wang J."/>
            <person name="Wong G.K."/>
            <person name="Yang H."/>
        </authorList>
    </citation>
    <scope>NUCLEOTIDE SEQUENCE [LARGE SCALE GENOMIC DNA]</scope>
</reference>
<feature type="domain" description="TELO2 ARM repeat" evidence="1">
    <location>
        <begin position="196"/>
        <end position="288"/>
    </location>
</feature>
<reference evidence="2" key="2">
    <citation type="submission" date="2008-12" db="EMBL/GenBank/DDBJ databases">
        <title>Improved gene annotation of the rice (Oryza sativa) genomes.</title>
        <authorList>
            <person name="Wang J."/>
            <person name="Li R."/>
            <person name="Fan W."/>
            <person name="Huang Q."/>
            <person name="Zhang J."/>
            <person name="Zhou Y."/>
            <person name="Hu Y."/>
            <person name="Zi S."/>
            <person name="Li J."/>
            <person name="Ni P."/>
            <person name="Zheng H."/>
            <person name="Zhang Y."/>
            <person name="Zhao M."/>
            <person name="Hao Q."/>
            <person name="McDermott J."/>
            <person name="Samudrala R."/>
            <person name="Kristiansen K."/>
            <person name="Wong G.K.-S."/>
        </authorList>
    </citation>
    <scope>NUCLEOTIDE SEQUENCE</scope>
</reference>
<dbReference type="PANTHER" id="PTHR15830">
    <property type="entry name" value="TELOMERE LENGTH REGULATION PROTEIN TEL2 FAMILY MEMBER"/>
    <property type="match status" value="1"/>
</dbReference>
<evidence type="ECO:0000259" key="1">
    <source>
        <dbReference type="Pfam" id="PF25320"/>
    </source>
</evidence>
<dbReference type="EMBL" id="CM000139">
    <property type="protein sequence ID" value="EAZ23685.1"/>
    <property type="molecule type" value="Genomic_DNA"/>
</dbReference>